<dbReference type="eggNOG" id="COG2608">
    <property type="taxonomic scope" value="Bacteria"/>
</dbReference>
<dbReference type="RefSeq" id="WP_021753664.1">
    <property type="nucleotide sequence ID" value="NZ_KI271875.1"/>
</dbReference>
<dbReference type="InterPro" id="IPR006121">
    <property type="entry name" value="HMA_dom"/>
</dbReference>
<gene>
    <name evidence="3" type="ORF">HMPREF1983_01008</name>
</gene>
<dbReference type="InterPro" id="IPR036163">
    <property type="entry name" value="HMA_dom_sf"/>
</dbReference>
<reference evidence="3 4" key="1">
    <citation type="submission" date="2013-08" db="EMBL/GenBank/DDBJ databases">
        <authorList>
            <person name="Weinstock G."/>
            <person name="Sodergren E."/>
            <person name="Wylie T."/>
            <person name="Fulton L."/>
            <person name="Fulton R."/>
            <person name="Fronick C."/>
            <person name="O'Laughlin M."/>
            <person name="Godfrey J."/>
            <person name="Miner T."/>
            <person name="Herter B."/>
            <person name="Appelbaum E."/>
            <person name="Cordes M."/>
            <person name="Lek S."/>
            <person name="Wollam A."/>
            <person name="Pepin K.H."/>
            <person name="Palsikar V.B."/>
            <person name="Mitreva M."/>
            <person name="Wilson R.K."/>
        </authorList>
    </citation>
    <scope>NUCLEOTIDE SEQUENCE [LARGE SCALE GENOMIC DNA]</scope>
    <source>
        <strain evidence="3 4">ATCC 700627</strain>
    </source>
</reference>
<evidence type="ECO:0000313" key="3">
    <source>
        <dbReference type="EMBL" id="ERK57683.1"/>
    </source>
</evidence>
<dbReference type="EMBL" id="AWVP01000062">
    <property type="protein sequence ID" value="ERK57683.1"/>
    <property type="molecule type" value="Genomic_DNA"/>
</dbReference>
<evidence type="ECO:0000259" key="2">
    <source>
        <dbReference type="PROSITE" id="PS50846"/>
    </source>
</evidence>
<dbReference type="Gene3D" id="3.30.70.100">
    <property type="match status" value="1"/>
</dbReference>
<dbReference type="FunFam" id="3.30.70.100:FF:000001">
    <property type="entry name" value="ATPase copper transporting beta"/>
    <property type="match status" value="1"/>
</dbReference>
<sequence length="67" mass="7508">MKRFKIGGMGCTHCVRIIEETVSALDNVKSASVDFENKVLTVEYVEGEKVDEIIKAVEEIGYELTEI</sequence>
<protein>
    <submittedName>
        <fullName evidence="3">Putative copper chaperone CopZ</fullName>
    </submittedName>
</protein>
<proteinExistence type="predicted"/>
<dbReference type="GO" id="GO:0046872">
    <property type="term" value="F:metal ion binding"/>
    <property type="evidence" value="ECO:0007669"/>
    <property type="project" value="UniProtKB-KW"/>
</dbReference>
<dbReference type="AlphaFoldDB" id="U2RVT8"/>
<keyword evidence="4" id="KW-1185">Reference proteome</keyword>
<accession>U2RVT8</accession>
<dbReference type="PATRIC" id="fig|1321820.3.peg.981"/>
<dbReference type="HOGENOM" id="CLU_134973_6_2_9"/>
<dbReference type="SUPFAM" id="SSF55008">
    <property type="entry name" value="HMA, heavy metal-associated domain"/>
    <property type="match status" value="1"/>
</dbReference>
<dbReference type="PROSITE" id="PS50846">
    <property type="entry name" value="HMA_2"/>
    <property type="match status" value="1"/>
</dbReference>
<name>U2RVT8_9BACL</name>
<evidence type="ECO:0000313" key="4">
    <source>
        <dbReference type="Proteomes" id="UP000016637"/>
    </source>
</evidence>
<comment type="caution">
    <text evidence="3">The sequence shown here is derived from an EMBL/GenBank/DDBJ whole genome shotgun (WGS) entry which is preliminary data.</text>
</comment>
<dbReference type="Pfam" id="PF00403">
    <property type="entry name" value="HMA"/>
    <property type="match status" value="1"/>
</dbReference>
<dbReference type="PROSITE" id="PS01047">
    <property type="entry name" value="HMA_1"/>
    <property type="match status" value="1"/>
</dbReference>
<feature type="domain" description="HMA" evidence="2">
    <location>
        <begin position="1"/>
        <end position="65"/>
    </location>
</feature>
<organism evidence="3 4">
    <name type="scientific">Gemella bergeri ATCC 700627</name>
    <dbReference type="NCBI Taxonomy" id="1321820"/>
    <lineage>
        <taxon>Bacteria</taxon>
        <taxon>Bacillati</taxon>
        <taxon>Bacillota</taxon>
        <taxon>Bacilli</taxon>
        <taxon>Bacillales</taxon>
        <taxon>Gemellaceae</taxon>
        <taxon>Gemella</taxon>
    </lineage>
</organism>
<dbReference type="Proteomes" id="UP000016637">
    <property type="component" value="Unassembled WGS sequence"/>
</dbReference>
<evidence type="ECO:0000256" key="1">
    <source>
        <dbReference type="ARBA" id="ARBA00022723"/>
    </source>
</evidence>
<keyword evidence="1" id="KW-0479">Metal-binding</keyword>
<dbReference type="InterPro" id="IPR017969">
    <property type="entry name" value="Heavy-metal-associated_CS"/>
</dbReference>
<dbReference type="CDD" id="cd00371">
    <property type="entry name" value="HMA"/>
    <property type="match status" value="1"/>
</dbReference>